<dbReference type="GO" id="GO:0005829">
    <property type="term" value="C:cytosol"/>
    <property type="evidence" value="ECO:0007669"/>
    <property type="project" value="TreeGrafter"/>
</dbReference>
<dbReference type="Proteomes" id="UP000499080">
    <property type="component" value="Unassembled WGS sequence"/>
</dbReference>
<dbReference type="InterPro" id="IPR029063">
    <property type="entry name" value="SAM-dependent_MTases_sf"/>
</dbReference>
<feature type="compositionally biased region" description="Polar residues" evidence="5">
    <location>
        <begin position="22"/>
        <end position="31"/>
    </location>
</feature>
<evidence type="ECO:0000256" key="2">
    <source>
        <dbReference type="ARBA" id="ARBA00022603"/>
    </source>
</evidence>
<comment type="similarity">
    <text evidence="1">Belongs to the class I-like SAM-binding methyltransferase superfamily. NNMT/PNMT/TEMT family.</text>
</comment>
<dbReference type="SUPFAM" id="SSF53335">
    <property type="entry name" value="S-adenosyl-L-methionine-dependent methyltransferases"/>
    <property type="match status" value="1"/>
</dbReference>
<dbReference type="GO" id="GO:0032259">
    <property type="term" value="P:methylation"/>
    <property type="evidence" value="ECO:0007669"/>
    <property type="project" value="UniProtKB-KW"/>
</dbReference>
<evidence type="ECO:0000256" key="5">
    <source>
        <dbReference type="SAM" id="MobiDB-lite"/>
    </source>
</evidence>
<dbReference type="PANTHER" id="PTHR10867">
    <property type="entry name" value="NNMT/PNMT/TEMT FAMILY MEMBER"/>
    <property type="match status" value="1"/>
</dbReference>
<dbReference type="Gene3D" id="3.40.50.150">
    <property type="entry name" value="Vaccinia Virus protein VP39"/>
    <property type="match status" value="1"/>
</dbReference>
<evidence type="ECO:0000256" key="4">
    <source>
        <dbReference type="ARBA" id="ARBA00022691"/>
    </source>
</evidence>
<name>A0A4Y2J0S3_ARAVE</name>
<dbReference type="PROSITE" id="PS51681">
    <property type="entry name" value="SAM_MT_NNMT_PNMT_TEMT"/>
    <property type="match status" value="1"/>
</dbReference>
<accession>A0A4Y2J0S3</accession>
<protein>
    <submittedName>
        <fullName evidence="6">Uncharacterized protein</fullName>
    </submittedName>
</protein>
<evidence type="ECO:0000256" key="1">
    <source>
        <dbReference type="ARBA" id="ARBA00007996"/>
    </source>
</evidence>
<keyword evidence="3" id="KW-0808">Transferase</keyword>
<gene>
    <name evidence="6" type="ORF">AVEN_89857_1</name>
</gene>
<organism evidence="6 7">
    <name type="scientific">Araneus ventricosus</name>
    <name type="common">Orbweaver spider</name>
    <name type="synonym">Epeira ventricosa</name>
    <dbReference type="NCBI Taxonomy" id="182803"/>
    <lineage>
        <taxon>Eukaryota</taxon>
        <taxon>Metazoa</taxon>
        <taxon>Ecdysozoa</taxon>
        <taxon>Arthropoda</taxon>
        <taxon>Chelicerata</taxon>
        <taxon>Arachnida</taxon>
        <taxon>Araneae</taxon>
        <taxon>Araneomorphae</taxon>
        <taxon>Entelegynae</taxon>
        <taxon>Araneoidea</taxon>
        <taxon>Araneidae</taxon>
        <taxon>Araneus</taxon>
    </lineage>
</organism>
<dbReference type="PANTHER" id="PTHR10867:SF17">
    <property type="entry name" value="NICOTINAMIDE N-METHYLTRANSFERASE"/>
    <property type="match status" value="1"/>
</dbReference>
<dbReference type="GO" id="GO:0008170">
    <property type="term" value="F:N-methyltransferase activity"/>
    <property type="evidence" value="ECO:0007669"/>
    <property type="project" value="TreeGrafter"/>
</dbReference>
<evidence type="ECO:0000313" key="6">
    <source>
        <dbReference type="EMBL" id="GBM82766.1"/>
    </source>
</evidence>
<dbReference type="OrthoDB" id="6416275at2759"/>
<evidence type="ECO:0000313" key="7">
    <source>
        <dbReference type="Proteomes" id="UP000499080"/>
    </source>
</evidence>
<proteinExistence type="inferred from homology"/>
<keyword evidence="4" id="KW-0949">S-adenosyl-L-methionine</keyword>
<dbReference type="InterPro" id="IPR000940">
    <property type="entry name" value="NNMT_TEMT_trans"/>
</dbReference>
<feature type="region of interest" description="Disordered" evidence="5">
    <location>
        <begin position="1"/>
        <end position="33"/>
    </location>
</feature>
<sequence>MIGTDGSPKVPRQNYLEGGLRHSSQVSTTSAEEQKTLAYQRCPSEGPPPYDWQILGATGRFEGKKLLEVGSGATVHNIASASAYFPIIVQSDFVEDNLENLKLWHKGQSPLDWSAFLDIVASLEDFR</sequence>
<keyword evidence="2" id="KW-0489">Methyltransferase</keyword>
<dbReference type="Pfam" id="PF01234">
    <property type="entry name" value="NNMT_PNMT_TEMT"/>
    <property type="match status" value="1"/>
</dbReference>
<reference evidence="6 7" key="1">
    <citation type="journal article" date="2019" name="Sci. Rep.">
        <title>Orb-weaving spider Araneus ventricosus genome elucidates the spidroin gene catalogue.</title>
        <authorList>
            <person name="Kono N."/>
            <person name="Nakamura H."/>
            <person name="Ohtoshi R."/>
            <person name="Moran D.A.P."/>
            <person name="Shinohara A."/>
            <person name="Yoshida Y."/>
            <person name="Fujiwara M."/>
            <person name="Mori M."/>
            <person name="Tomita M."/>
            <person name="Arakawa K."/>
        </authorList>
    </citation>
    <scope>NUCLEOTIDE SEQUENCE [LARGE SCALE GENOMIC DNA]</scope>
</reference>
<evidence type="ECO:0000256" key="3">
    <source>
        <dbReference type="ARBA" id="ARBA00022679"/>
    </source>
</evidence>
<feature type="non-terminal residue" evidence="6">
    <location>
        <position position="127"/>
    </location>
</feature>
<comment type="caution">
    <text evidence="6">The sequence shown here is derived from an EMBL/GenBank/DDBJ whole genome shotgun (WGS) entry which is preliminary data.</text>
</comment>
<dbReference type="EMBL" id="BGPR01108418">
    <property type="protein sequence ID" value="GBM82766.1"/>
    <property type="molecule type" value="Genomic_DNA"/>
</dbReference>
<dbReference type="AlphaFoldDB" id="A0A4Y2J0S3"/>
<keyword evidence="7" id="KW-1185">Reference proteome</keyword>